<comment type="caution">
    <text evidence="10">The sequence shown here is derived from an EMBL/GenBank/DDBJ whole genome shotgun (WGS) entry which is preliminary data.</text>
</comment>
<evidence type="ECO:0000256" key="6">
    <source>
        <dbReference type="ARBA" id="ARBA00047561"/>
    </source>
</evidence>
<dbReference type="InterPro" id="IPR006367">
    <property type="entry name" value="Sirohaem_synthase_N"/>
</dbReference>
<keyword evidence="3" id="KW-0560">Oxidoreductase</keyword>
<evidence type="ECO:0000256" key="2">
    <source>
        <dbReference type="ARBA" id="ARBA00012400"/>
    </source>
</evidence>
<keyword evidence="7" id="KW-0812">Transmembrane</keyword>
<keyword evidence="7" id="KW-0472">Membrane</keyword>
<dbReference type="Pfam" id="PF14823">
    <property type="entry name" value="Sirohm_synth_C"/>
    <property type="match status" value="1"/>
</dbReference>
<dbReference type="Pfam" id="PF14824">
    <property type="entry name" value="Sirohm_synth_M"/>
    <property type="match status" value="1"/>
</dbReference>
<evidence type="ECO:0000313" key="10">
    <source>
        <dbReference type="EMBL" id="KAF5373631.1"/>
    </source>
</evidence>
<dbReference type="InterPro" id="IPR036291">
    <property type="entry name" value="NAD(P)-bd_dom_sf"/>
</dbReference>
<evidence type="ECO:0000256" key="7">
    <source>
        <dbReference type="SAM" id="Phobius"/>
    </source>
</evidence>
<keyword evidence="4" id="KW-0520">NAD</keyword>
<dbReference type="GO" id="GO:0019354">
    <property type="term" value="P:siroheme biosynthetic process"/>
    <property type="evidence" value="ECO:0007669"/>
    <property type="project" value="UniProtKB-UniPathway"/>
</dbReference>
<comment type="catalytic activity">
    <reaction evidence="6">
        <text>precorrin-2 + NAD(+) = sirohydrochlorin + NADH + 2 H(+)</text>
        <dbReference type="Rhea" id="RHEA:15613"/>
        <dbReference type="ChEBI" id="CHEBI:15378"/>
        <dbReference type="ChEBI" id="CHEBI:57540"/>
        <dbReference type="ChEBI" id="CHEBI:57945"/>
        <dbReference type="ChEBI" id="CHEBI:58351"/>
        <dbReference type="ChEBI" id="CHEBI:58827"/>
        <dbReference type="EC" id="1.3.1.76"/>
    </reaction>
</comment>
<evidence type="ECO:0000256" key="3">
    <source>
        <dbReference type="ARBA" id="ARBA00023002"/>
    </source>
</evidence>
<keyword evidence="5" id="KW-0627">Porphyrin biosynthesis</keyword>
<protein>
    <recommendedName>
        <fullName evidence="2">precorrin-2 dehydrogenase</fullName>
        <ecNumber evidence="2">1.3.1.76</ecNumber>
    </recommendedName>
</protein>
<dbReference type="InterPro" id="IPR028162">
    <property type="entry name" value="Met8_C"/>
</dbReference>
<dbReference type="AlphaFoldDB" id="A0A8H5GYX8"/>
<accession>A0A8H5GYX8</accession>
<dbReference type="EC" id="1.3.1.76" evidence="2"/>
<dbReference type="SUPFAM" id="SSF75615">
    <property type="entry name" value="Siroheme synthase middle domains-like"/>
    <property type="match status" value="1"/>
</dbReference>
<evidence type="ECO:0000256" key="1">
    <source>
        <dbReference type="ARBA" id="ARBA00005010"/>
    </source>
</evidence>
<feature type="domain" description="Siroheme synthase central" evidence="9">
    <location>
        <begin position="134"/>
        <end position="159"/>
    </location>
</feature>
<dbReference type="Proteomes" id="UP000559256">
    <property type="component" value="Unassembled WGS sequence"/>
</dbReference>
<dbReference type="GO" id="GO:0043115">
    <property type="term" value="F:precorrin-2 dehydrogenase activity"/>
    <property type="evidence" value="ECO:0007669"/>
    <property type="project" value="UniProtKB-EC"/>
</dbReference>
<proteinExistence type="predicted"/>
<dbReference type="Pfam" id="PF13241">
    <property type="entry name" value="NAD_binding_7"/>
    <property type="match status" value="1"/>
</dbReference>
<dbReference type="InterPro" id="IPR028161">
    <property type="entry name" value="Met8-like"/>
</dbReference>
<organism evidence="10 11">
    <name type="scientific">Tetrapyrgos nigripes</name>
    <dbReference type="NCBI Taxonomy" id="182062"/>
    <lineage>
        <taxon>Eukaryota</taxon>
        <taxon>Fungi</taxon>
        <taxon>Dikarya</taxon>
        <taxon>Basidiomycota</taxon>
        <taxon>Agaricomycotina</taxon>
        <taxon>Agaricomycetes</taxon>
        <taxon>Agaricomycetidae</taxon>
        <taxon>Agaricales</taxon>
        <taxon>Marasmiineae</taxon>
        <taxon>Marasmiaceae</taxon>
        <taxon>Tetrapyrgos</taxon>
    </lineage>
</organism>
<dbReference type="EMBL" id="JAACJM010000003">
    <property type="protein sequence ID" value="KAF5373631.1"/>
    <property type="molecule type" value="Genomic_DNA"/>
</dbReference>
<dbReference type="Gene3D" id="3.40.50.720">
    <property type="entry name" value="NAD(P)-binding Rossmann-like Domain"/>
    <property type="match status" value="2"/>
</dbReference>
<gene>
    <name evidence="10" type="ORF">D9758_000642</name>
</gene>
<dbReference type="GO" id="GO:0004325">
    <property type="term" value="F:ferrochelatase activity"/>
    <property type="evidence" value="ECO:0007669"/>
    <property type="project" value="InterPro"/>
</dbReference>
<dbReference type="PANTHER" id="PTHR35330:SF1">
    <property type="entry name" value="SIROHEME BIOSYNTHESIS PROTEIN MET8"/>
    <property type="match status" value="1"/>
</dbReference>
<reference evidence="10 11" key="1">
    <citation type="journal article" date="2020" name="ISME J.">
        <title>Uncovering the hidden diversity of litter-decomposition mechanisms in mushroom-forming fungi.</title>
        <authorList>
            <person name="Floudas D."/>
            <person name="Bentzer J."/>
            <person name="Ahren D."/>
            <person name="Johansson T."/>
            <person name="Persson P."/>
            <person name="Tunlid A."/>
        </authorList>
    </citation>
    <scope>NUCLEOTIDE SEQUENCE [LARGE SCALE GENOMIC DNA]</scope>
    <source>
        <strain evidence="10 11">CBS 291.85</strain>
    </source>
</reference>
<comment type="pathway">
    <text evidence="1">Porphyrin-containing compound metabolism; siroheme biosynthesis; sirohydrochlorin from precorrin-2: step 1/1.</text>
</comment>
<dbReference type="Gene3D" id="3.30.160.110">
    <property type="entry name" value="Siroheme synthase, domain 2"/>
    <property type="match status" value="1"/>
</dbReference>
<dbReference type="Gene3D" id="1.10.3280.10">
    <property type="entry name" value="Siroheme synthase, domain 3"/>
    <property type="match status" value="1"/>
</dbReference>
<sequence>MNSPVDPNLGGGSLLIAWQLKDKNVLIVGGGEVASQRVESILVTDANIVILCPENGVSPRTRRFIELYPDRISYYDRLFTGPDELNNMDMVLTAIDDNDRSREIVELCRKARVPVNAADIPDLCDFYFGAQVRDGPLQIMISTNGQGPRLSALIKQKIQGSLTGREGEAIRKVGELRQLLRVYEPGVGGPSGRKRMKWMTQLCNQWDMEEFALMDDVMMKRLMEEGWAKERTPSFEELGGKRPDSRTTKMTPLITSWSTSLVLPSLSFIAGLLVASLFSLPRRR</sequence>
<evidence type="ECO:0000256" key="4">
    <source>
        <dbReference type="ARBA" id="ARBA00023027"/>
    </source>
</evidence>
<keyword evidence="7" id="KW-1133">Transmembrane helix</keyword>
<evidence type="ECO:0000313" key="11">
    <source>
        <dbReference type="Proteomes" id="UP000559256"/>
    </source>
</evidence>
<evidence type="ECO:0000256" key="5">
    <source>
        <dbReference type="ARBA" id="ARBA00023244"/>
    </source>
</evidence>
<dbReference type="PANTHER" id="PTHR35330">
    <property type="entry name" value="SIROHEME BIOSYNTHESIS PROTEIN MET8"/>
    <property type="match status" value="1"/>
</dbReference>
<dbReference type="OrthoDB" id="1721126at2759"/>
<evidence type="ECO:0000259" key="8">
    <source>
        <dbReference type="Pfam" id="PF14823"/>
    </source>
</evidence>
<dbReference type="UniPathway" id="UPA00262">
    <property type="reaction ID" value="UER00222"/>
</dbReference>
<evidence type="ECO:0000259" key="9">
    <source>
        <dbReference type="Pfam" id="PF14824"/>
    </source>
</evidence>
<feature type="transmembrane region" description="Helical" evidence="7">
    <location>
        <begin position="261"/>
        <end position="280"/>
    </location>
</feature>
<dbReference type="NCBIfam" id="TIGR01470">
    <property type="entry name" value="cysG_Nterm"/>
    <property type="match status" value="1"/>
</dbReference>
<dbReference type="SUPFAM" id="SSF51735">
    <property type="entry name" value="NAD(P)-binding Rossmann-fold domains"/>
    <property type="match status" value="1"/>
</dbReference>
<feature type="domain" description="Siroheme biosynthesis protein Met8 C-terminal" evidence="8">
    <location>
        <begin position="167"/>
        <end position="233"/>
    </location>
</feature>
<dbReference type="InterPro" id="IPR028281">
    <property type="entry name" value="Sirohaem_synthase_central"/>
</dbReference>
<keyword evidence="11" id="KW-1185">Reference proteome</keyword>
<name>A0A8H5GYX8_9AGAR</name>